<accession>A0ABP1D8F2</accession>
<proteinExistence type="inferred from homology"/>
<keyword evidence="2" id="KW-0813">Transport</keyword>
<evidence type="ECO:0000256" key="2">
    <source>
        <dbReference type="ARBA" id="ARBA00022448"/>
    </source>
</evidence>
<reference evidence="5" key="1">
    <citation type="submission" date="2024-04" db="EMBL/GenBank/DDBJ databases">
        <authorList>
            <person name="Shaw F."/>
            <person name="Minotto A."/>
        </authorList>
    </citation>
    <scope>NUCLEOTIDE SEQUENCE [LARGE SCALE GENOMIC DNA]</scope>
</reference>
<dbReference type="PANTHER" id="PTHR15837">
    <property type="entry name" value="RAN GUANINE NUCLEOTIDE RELEASE FACTOR"/>
    <property type="match status" value="1"/>
</dbReference>
<dbReference type="InterPro" id="IPR016123">
    <property type="entry name" value="Mog1/PsbP_a/b/a-sand"/>
</dbReference>
<dbReference type="InterPro" id="IPR007681">
    <property type="entry name" value="Mog1"/>
</dbReference>
<gene>
    <name evidence="4" type="ORF">GFSPODELE1_LOCUS4879</name>
</gene>
<evidence type="ECO:0008006" key="6">
    <source>
        <dbReference type="Google" id="ProtNLM"/>
    </source>
</evidence>
<dbReference type="SUPFAM" id="SSF55724">
    <property type="entry name" value="Mog1p/PsbP-like"/>
    <property type="match status" value="1"/>
</dbReference>
<dbReference type="EMBL" id="OZ037946">
    <property type="protein sequence ID" value="CAL1704148.1"/>
    <property type="molecule type" value="Genomic_DNA"/>
</dbReference>
<dbReference type="Proteomes" id="UP001497453">
    <property type="component" value="Chromosome 3"/>
</dbReference>
<dbReference type="Pfam" id="PF04603">
    <property type="entry name" value="Mog1"/>
    <property type="match status" value="1"/>
</dbReference>
<evidence type="ECO:0000256" key="1">
    <source>
        <dbReference type="ARBA" id="ARBA00010307"/>
    </source>
</evidence>
<comment type="similarity">
    <text evidence="1">Belongs to the MOG1 family.</text>
</comment>
<dbReference type="PANTHER" id="PTHR15837:SF0">
    <property type="entry name" value="RAN GUANINE NUCLEOTIDE RELEASE FACTOR"/>
    <property type="match status" value="1"/>
</dbReference>
<keyword evidence="3" id="KW-0653">Protein transport</keyword>
<protein>
    <recommendedName>
        <fullName evidence="6">Mog1p/PsbP-like protein</fullName>
    </recommendedName>
</protein>
<keyword evidence="5" id="KW-1185">Reference proteome</keyword>
<sequence length="175" mass="19450">MNRDLFGGAIRMELPSNLIDASDIRQVPDTQEVFLYPDSGKSFILEVLQRVEHLSHEDAAQFHFDSLAHDNSATAHIVQDITHIPNDRGDDTPSHTVLSGRQQVTKFNRTIPDEIQIFMAVYRVEHKNVDLVLTMNIPVTSADAGAVGEGGIPAARQDFDVAARSLQILDFNLFV</sequence>
<evidence type="ECO:0000313" key="4">
    <source>
        <dbReference type="EMBL" id="CAL1704148.1"/>
    </source>
</evidence>
<name>A0ABP1D8F2_9APHY</name>
<evidence type="ECO:0000256" key="3">
    <source>
        <dbReference type="ARBA" id="ARBA00022927"/>
    </source>
</evidence>
<dbReference type="Gene3D" id="3.40.1000.10">
    <property type="entry name" value="Mog1/PsbP, alpha/beta/alpha sandwich"/>
    <property type="match status" value="1"/>
</dbReference>
<organism evidence="4 5">
    <name type="scientific">Somion occarium</name>
    <dbReference type="NCBI Taxonomy" id="3059160"/>
    <lineage>
        <taxon>Eukaryota</taxon>
        <taxon>Fungi</taxon>
        <taxon>Dikarya</taxon>
        <taxon>Basidiomycota</taxon>
        <taxon>Agaricomycotina</taxon>
        <taxon>Agaricomycetes</taxon>
        <taxon>Polyporales</taxon>
        <taxon>Cerrenaceae</taxon>
        <taxon>Somion</taxon>
    </lineage>
</organism>
<evidence type="ECO:0000313" key="5">
    <source>
        <dbReference type="Proteomes" id="UP001497453"/>
    </source>
</evidence>